<protein>
    <submittedName>
        <fullName evidence="1">Uncharacterized protein</fullName>
    </submittedName>
</protein>
<accession>A0A3M7Q3B2</accession>
<reference evidence="1 2" key="1">
    <citation type="journal article" date="2018" name="Sci. Rep.">
        <title>Genomic signatures of local adaptation to the degree of environmental predictability in rotifers.</title>
        <authorList>
            <person name="Franch-Gras L."/>
            <person name="Hahn C."/>
            <person name="Garcia-Roger E.M."/>
            <person name="Carmona M.J."/>
            <person name="Serra M."/>
            <person name="Gomez A."/>
        </authorList>
    </citation>
    <scope>NUCLEOTIDE SEQUENCE [LARGE SCALE GENOMIC DNA]</scope>
    <source>
        <strain evidence="1">HYR1</strain>
    </source>
</reference>
<dbReference type="EMBL" id="REGN01007554">
    <property type="protein sequence ID" value="RNA05946.1"/>
    <property type="molecule type" value="Genomic_DNA"/>
</dbReference>
<evidence type="ECO:0000313" key="1">
    <source>
        <dbReference type="EMBL" id="RNA05946.1"/>
    </source>
</evidence>
<dbReference type="Proteomes" id="UP000276133">
    <property type="component" value="Unassembled WGS sequence"/>
</dbReference>
<keyword evidence="2" id="KW-1185">Reference proteome</keyword>
<proteinExistence type="predicted"/>
<gene>
    <name evidence="1" type="ORF">BpHYR1_032698</name>
</gene>
<name>A0A3M7Q3B2_BRAPC</name>
<comment type="caution">
    <text evidence="1">The sequence shown here is derived from an EMBL/GenBank/DDBJ whole genome shotgun (WGS) entry which is preliminary data.</text>
</comment>
<sequence>MKIKLTFASKAIFLIDHHLNLSLCRDCSTFINSFRICEKICSFKSALANMRTENSSRIQEGLDYLNLISNYDV</sequence>
<organism evidence="1 2">
    <name type="scientific">Brachionus plicatilis</name>
    <name type="common">Marine rotifer</name>
    <name type="synonym">Brachionus muelleri</name>
    <dbReference type="NCBI Taxonomy" id="10195"/>
    <lineage>
        <taxon>Eukaryota</taxon>
        <taxon>Metazoa</taxon>
        <taxon>Spiralia</taxon>
        <taxon>Gnathifera</taxon>
        <taxon>Rotifera</taxon>
        <taxon>Eurotatoria</taxon>
        <taxon>Monogononta</taxon>
        <taxon>Pseudotrocha</taxon>
        <taxon>Ploima</taxon>
        <taxon>Brachionidae</taxon>
        <taxon>Brachionus</taxon>
    </lineage>
</organism>
<evidence type="ECO:0000313" key="2">
    <source>
        <dbReference type="Proteomes" id="UP000276133"/>
    </source>
</evidence>
<dbReference type="AlphaFoldDB" id="A0A3M7Q3B2"/>